<dbReference type="PANTHER" id="PTHR30528:SF0">
    <property type="entry name" value="CYTOPLASMIC PROTEIN"/>
    <property type="match status" value="1"/>
</dbReference>
<dbReference type="RefSeq" id="WP_344041618.1">
    <property type="nucleotide sequence ID" value="NZ_BAAAKE010000029.1"/>
</dbReference>
<dbReference type="EMBL" id="JBHSJB010000010">
    <property type="protein sequence ID" value="MFC5054321.1"/>
    <property type="molecule type" value="Genomic_DNA"/>
</dbReference>
<keyword evidence="2" id="KW-1185">Reference proteome</keyword>
<name>A0ABV9XW14_9PSEU</name>
<comment type="caution">
    <text evidence="1">The sequence shown here is derived from an EMBL/GenBank/DDBJ whole genome shotgun (WGS) entry which is preliminary data.</text>
</comment>
<evidence type="ECO:0000313" key="2">
    <source>
        <dbReference type="Proteomes" id="UP001595833"/>
    </source>
</evidence>
<accession>A0ABV9XW14</accession>
<organism evidence="1 2">
    <name type="scientific">Saccharothrix xinjiangensis</name>
    <dbReference type="NCBI Taxonomy" id="204798"/>
    <lineage>
        <taxon>Bacteria</taxon>
        <taxon>Bacillati</taxon>
        <taxon>Actinomycetota</taxon>
        <taxon>Actinomycetes</taxon>
        <taxon>Pseudonocardiales</taxon>
        <taxon>Pseudonocardiaceae</taxon>
        <taxon>Saccharothrix</taxon>
    </lineage>
</organism>
<dbReference type="InterPro" id="IPR009351">
    <property type="entry name" value="AlkZ-like"/>
</dbReference>
<protein>
    <submittedName>
        <fullName evidence="1">Winged helix-turn-helix domain-containing protein</fullName>
    </submittedName>
</protein>
<dbReference type="PANTHER" id="PTHR30528">
    <property type="entry name" value="CYTOPLASMIC PROTEIN"/>
    <property type="match status" value="1"/>
</dbReference>
<dbReference type="Proteomes" id="UP001595833">
    <property type="component" value="Unassembled WGS sequence"/>
</dbReference>
<reference evidence="2" key="1">
    <citation type="journal article" date="2019" name="Int. J. Syst. Evol. Microbiol.">
        <title>The Global Catalogue of Microorganisms (GCM) 10K type strain sequencing project: providing services to taxonomists for standard genome sequencing and annotation.</title>
        <authorList>
            <consortium name="The Broad Institute Genomics Platform"/>
            <consortium name="The Broad Institute Genome Sequencing Center for Infectious Disease"/>
            <person name="Wu L."/>
            <person name="Ma J."/>
        </authorList>
    </citation>
    <scope>NUCLEOTIDE SEQUENCE [LARGE SCALE GENOMIC DNA]</scope>
    <source>
        <strain evidence="2">KCTC 12848</strain>
    </source>
</reference>
<gene>
    <name evidence="1" type="ORF">ACFPFM_11190</name>
</gene>
<sequence length="398" mass="43354">MAPGTADTELSPAQARALAVAGTGLASAADAAPATTLDALGVVQLDSINAVARAHQLTFTARGAHLGTTDVDRALWEGPAPIAFDHPAHALSLVPLHHWPLWAFRRRATRRRPDYPDPDTARALLKRVEHDGPLTLKQLRGNEERGNGWDWGPTKTAVEFLVWAGELACTRRTDWHRVFDLPHRVIPARHLTDIADDHECHLRLLEHAGSALGVATVDDLADYIRIPKPLAHRVLPDTTLVPVSVHGWPTPTWAHPASLDGLDTAQGQADRAVLLNPFDNLIWYRPRVQRLFDFAHTLEAYKPAARRVHGYYVCPLLVGDRLVGRADIARRGSTLTVLKAGLDTLTEQTLTGFARACHATARAVGSQDIVITPQAADPATRKAMVDAVDTTADHAPMT</sequence>
<dbReference type="Pfam" id="PF06224">
    <property type="entry name" value="AlkZ-like"/>
    <property type="match status" value="1"/>
</dbReference>
<evidence type="ECO:0000313" key="1">
    <source>
        <dbReference type="EMBL" id="MFC5054321.1"/>
    </source>
</evidence>
<proteinExistence type="predicted"/>